<name>A0A9N9FI91_9GLOM</name>
<keyword evidence="1" id="KW-0175">Coiled coil</keyword>
<dbReference type="OrthoDB" id="2344771at2759"/>
<reference evidence="2" key="1">
    <citation type="submission" date="2021-06" db="EMBL/GenBank/DDBJ databases">
        <authorList>
            <person name="Kallberg Y."/>
            <person name="Tangrot J."/>
            <person name="Rosling A."/>
        </authorList>
    </citation>
    <scope>NUCLEOTIDE SEQUENCE</scope>
    <source>
        <strain evidence="2">UK204</strain>
    </source>
</reference>
<comment type="caution">
    <text evidence="2">The sequence shown here is derived from an EMBL/GenBank/DDBJ whole genome shotgun (WGS) entry which is preliminary data.</text>
</comment>
<feature type="coiled-coil region" evidence="1">
    <location>
        <begin position="6"/>
        <end position="58"/>
    </location>
</feature>
<gene>
    <name evidence="2" type="ORF">FCALED_LOCUS5501</name>
</gene>
<dbReference type="AlphaFoldDB" id="A0A9N9FI91"/>
<accession>A0A9N9FI91</accession>
<protein>
    <submittedName>
        <fullName evidence="2">11757_t:CDS:1</fullName>
    </submittedName>
</protein>
<sequence>MGGENSQSILNQKEELEKEIYKLKNDNAKEIKTLKAEIQALERKNAELQKEASKYQSALGAAIDLQLSDNDENNSVNLKNDILMLQDSLEDYVTNCKGDIELDIPKIQTLLKKYGSQTVVAKDQKPLIKAVLQRHVMEQILNYAHSYIENPKSHQGMLYGIETKLHLSTKLLLDVARDFANRRVGDDDTTKLLHIKLRQQLFGALGNRGFNDMINNEKKIKRHEFIIHFKGVLNEEIGRYRKINDPHQKNEVEEMAAEIIRKVVKLFFFRFQVQEPVARHHWCKYGSKIDDFMEGVWEDDEINDLIVDVCYFPLIAQQFASNDKSKCQIFTPAKVITKHR</sequence>
<organism evidence="2 3">
    <name type="scientific">Funneliformis caledonium</name>
    <dbReference type="NCBI Taxonomy" id="1117310"/>
    <lineage>
        <taxon>Eukaryota</taxon>
        <taxon>Fungi</taxon>
        <taxon>Fungi incertae sedis</taxon>
        <taxon>Mucoromycota</taxon>
        <taxon>Glomeromycotina</taxon>
        <taxon>Glomeromycetes</taxon>
        <taxon>Glomerales</taxon>
        <taxon>Glomeraceae</taxon>
        <taxon>Funneliformis</taxon>
    </lineage>
</organism>
<dbReference type="EMBL" id="CAJVPQ010001201">
    <property type="protein sequence ID" value="CAG8538033.1"/>
    <property type="molecule type" value="Genomic_DNA"/>
</dbReference>
<evidence type="ECO:0000313" key="2">
    <source>
        <dbReference type="EMBL" id="CAG8538033.1"/>
    </source>
</evidence>
<proteinExistence type="predicted"/>
<evidence type="ECO:0000256" key="1">
    <source>
        <dbReference type="SAM" id="Coils"/>
    </source>
</evidence>
<dbReference type="Proteomes" id="UP000789570">
    <property type="component" value="Unassembled WGS sequence"/>
</dbReference>
<keyword evidence="3" id="KW-1185">Reference proteome</keyword>
<evidence type="ECO:0000313" key="3">
    <source>
        <dbReference type="Proteomes" id="UP000789570"/>
    </source>
</evidence>